<keyword evidence="1" id="KW-0694">RNA-binding</keyword>
<feature type="region of interest" description="Disordered" evidence="2">
    <location>
        <begin position="221"/>
        <end position="252"/>
    </location>
</feature>
<feature type="domain" description="RDRP core" evidence="3">
    <location>
        <begin position="396"/>
        <end position="1032"/>
    </location>
</feature>
<dbReference type="Gene3D" id="1.10.8.790">
    <property type="entry name" value="RNA-dependent RNA polymerase, slab domain, helical subdomain-like"/>
    <property type="match status" value="1"/>
</dbReference>
<keyword evidence="5" id="KW-1185">Reference proteome</keyword>
<dbReference type="OrthoDB" id="10055769at2759"/>
<dbReference type="PANTHER" id="PTHR23079">
    <property type="entry name" value="RNA-DEPENDENT RNA POLYMERASE"/>
    <property type="match status" value="1"/>
</dbReference>
<evidence type="ECO:0000313" key="5">
    <source>
        <dbReference type="Proteomes" id="UP000813444"/>
    </source>
</evidence>
<comment type="caution">
    <text evidence="4">The sequence shown here is derived from an EMBL/GenBank/DDBJ whole genome shotgun (WGS) entry which is preliminary data.</text>
</comment>
<protein>
    <recommendedName>
        <fullName evidence="1">RNA-dependent RNA polymerase</fullName>
        <ecNumber evidence="1">2.7.7.48</ecNumber>
    </recommendedName>
</protein>
<evidence type="ECO:0000256" key="1">
    <source>
        <dbReference type="RuleBase" id="RU363098"/>
    </source>
</evidence>
<evidence type="ECO:0000259" key="3">
    <source>
        <dbReference type="Pfam" id="PF05183"/>
    </source>
</evidence>
<organism evidence="4 5">
    <name type="scientific">Stachybotrys elegans</name>
    <dbReference type="NCBI Taxonomy" id="80388"/>
    <lineage>
        <taxon>Eukaryota</taxon>
        <taxon>Fungi</taxon>
        <taxon>Dikarya</taxon>
        <taxon>Ascomycota</taxon>
        <taxon>Pezizomycotina</taxon>
        <taxon>Sordariomycetes</taxon>
        <taxon>Hypocreomycetidae</taxon>
        <taxon>Hypocreales</taxon>
        <taxon>Stachybotryaceae</taxon>
        <taxon>Stachybotrys</taxon>
    </lineage>
</organism>
<keyword evidence="1" id="KW-0548">Nucleotidyltransferase</keyword>
<dbReference type="PANTHER" id="PTHR23079:SF14">
    <property type="entry name" value="RNA-DEPENDENT RNA POLYMERASE"/>
    <property type="match status" value="1"/>
</dbReference>
<dbReference type="EC" id="2.7.7.48" evidence="1"/>
<evidence type="ECO:0000256" key="2">
    <source>
        <dbReference type="SAM" id="MobiDB-lite"/>
    </source>
</evidence>
<accession>A0A8K0T2Y3</accession>
<dbReference type="GO" id="GO:0030422">
    <property type="term" value="P:siRNA processing"/>
    <property type="evidence" value="ECO:0007669"/>
    <property type="project" value="TreeGrafter"/>
</dbReference>
<gene>
    <name evidence="4" type="ORF">B0I35DRAFT_474083</name>
</gene>
<dbReference type="EMBL" id="JAGPNK010000001">
    <property type="protein sequence ID" value="KAH7329479.1"/>
    <property type="molecule type" value="Genomic_DNA"/>
</dbReference>
<dbReference type="Proteomes" id="UP000813444">
    <property type="component" value="Unassembled WGS sequence"/>
</dbReference>
<dbReference type="InterPro" id="IPR007855">
    <property type="entry name" value="RDRP"/>
</dbReference>
<sequence length="1248" mass="140814">MPLSHPDGATRTADGFRACIRSLNSEYGLDIRLPDPTLSPRKHKATLRSPEEHQANDAYKRIQVLYYNDNDLLNHSLNTFYHVAADFTQHPTVPGAYPDPLGARHLPATERAALLKLLLQCLPDSQDILQKRVSPPVPYVTVKKAKCLFPASTGNDGVSSSFSSVDDIPVRSSLGGLGVTHPPPLDDADWDMVAPRSSVSMRNNTSFATVSSLPTRQSFTSGYSSSVVNDDTPMTTQSSPPDDEEQLEAASKSFSGLASDYPVSDYPGLPNLHCGEEKFLHIWPKPPPPSGHPIPLAILFEVTRLANHCNVDLSKVDIGFRPDAAWSDQMKLREKLKDLPAFHDKKLPPTNDPAAWKAALNNFQVGEKAVTLSVDLKYRTDVRGPLFDVVINPLKKPELSHRLGRRFGADRFLEVNLERPDSRPKALSGRNGHDKVVSWLTQERHHFLGRVWNAFFMRTVDKPEKRFQVYFFATDGDSFTNPTAPGPPPPTEALDLENRTKLGLDGLLTWALNLPANVSEQPPLKLFCRLALSVGRTVPTITLELRQIRHRKDITSPKIMNDGIGRISRSLTAKIAKRLGSDEIPAAFQARFGSAKGMWMVDVEDDGLVEDDWIEIYESQKKWKCDYTDVHHRTFEVKSWPGRPSPASANQQLIPILEEQSLDKKAMRETLAKHLLAHIQERLVMEESALNDPRVCRLWLQQDLIGTKHQAADFISFTGGLPDRDAHIVSFLLDSGFSPTKLSFLKDIIEKIKKDRINALDTKINFTIPQSTSLLMLADFSGTLEEGEIYVAFSTDFEVEDYTDSRLDDIDVLVARMPAHYPSDIQKARAVSPKALRKLRNVVVFSMKGERPLADLLSGGDYDGDRAWICWDPDIVSNFVSVDVPKTPDLLEAGYLRKSPLKAHDLQSTDGNVEYFCRRFIYESFRFTMNESILGVCTSFKEKYCYHFGIRISDPKIVILSRLLGDLVDQVKQGIIFEWADWKRFQKEVLGYDPPPSKSLPEPHYNITKAKESSYRRLGRYDSILDFLRFNVAVPATKEAMIKSDRALQGIRPVKYDEDLTYLYNYFEAQEKDFESFKTVRVKLREDLETHYGQWRDTVNQNLFTERVMMTHRAWVDIAPDPKVVASCPALRIFLGIWGDDHHNSSMWMLLKASTTFHKFYNGNEKFAWRMAGRQLALLKGLRLSRKLSAGGPSAAVLVTPDMWAALRPNKKFIKSRMALQDDDEFNSAAALHDVAQYDEDGGEVDDA</sequence>
<proteinExistence type="inferred from homology"/>
<reference evidence="4" key="1">
    <citation type="journal article" date="2021" name="Nat. Commun.">
        <title>Genetic determinants of endophytism in the Arabidopsis root mycobiome.</title>
        <authorList>
            <person name="Mesny F."/>
            <person name="Miyauchi S."/>
            <person name="Thiergart T."/>
            <person name="Pickel B."/>
            <person name="Atanasova L."/>
            <person name="Karlsson M."/>
            <person name="Huettel B."/>
            <person name="Barry K.W."/>
            <person name="Haridas S."/>
            <person name="Chen C."/>
            <person name="Bauer D."/>
            <person name="Andreopoulos W."/>
            <person name="Pangilinan J."/>
            <person name="LaButti K."/>
            <person name="Riley R."/>
            <person name="Lipzen A."/>
            <person name="Clum A."/>
            <person name="Drula E."/>
            <person name="Henrissat B."/>
            <person name="Kohler A."/>
            <person name="Grigoriev I.V."/>
            <person name="Martin F.M."/>
            <person name="Hacquard S."/>
        </authorList>
    </citation>
    <scope>NUCLEOTIDE SEQUENCE</scope>
    <source>
        <strain evidence="4">MPI-CAGE-CH-0235</strain>
    </source>
</reference>
<dbReference type="AlphaFoldDB" id="A0A8K0T2Y3"/>
<dbReference type="GO" id="GO:0003723">
    <property type="term" value="F:RNA binding"/>
    <property type="evidence" value="ECO:0007669"/>
    <property type="project" value="UniProtKB-KW"/>
</dbReference>
<dbReference type="Pfam" id="PF05183">
    <property type="entry name" value="RdRP"/>
    <property type="match status" value="1"/>
</dbReference>
<comment type="similarity">
    <text evidence="1">Belongs to the RdRP family.</text>
</comment>
<name>A0A8K0T2Y3_9HYPO</name>
<dbReference type="GO" id="GO:0003968">
    <property type="term" value="F:RNA-directed RNA polymerase activity"/>
    <property type="evidence" value="ECO:0007669"/>
    <property type="project" value="UniProtKB-KW"/>
</dbReference>
<feature type="compositionally biased region" description="Polar residues" evidence="2">
    <location>
        <begin position="221"/>
        <end position="240"/>
    </location>
</feature>
<comment type="catalytic activity">
    <reaction evidence="1">
        <text>RNA(n) + a ribonucleoside 5'-triphosphate = RNA(n+1) + diphosphate</text>
        <dbReference type="Rhea" id="RHEA:21248"/>
        <dbReference type="Rhea" id="RHEA-COMP:14527"/>
        <dbReference type="Rhea" id="RHEA-COMP:17342"/>
        <dbReference type="ChEBI" id="CHEBI:33019"/>
        <dbReference type="ChEBI" id="CHEBI:61557"/>
        <dbReference type="ChEBI" id="CHEBI:140395"/>
        <dbReference type="EC" id="2.7.7.48"/>
    </reaction>
</comment>
<dbReference type="InterPro" id="IPR057596">
    <property type="entry name" value="RDRP_core"/>
</dbReference>
<dbReference type="GO" id="GO:0031380">
    <property type="term" value="C:nuclear RNA-directed RNA polymerase complex"/>
    <property type="evidence" value="ECO:0007669"/>
    <property type="project" value="TreeGrafter"/>
</dbReference>
<evidence type="ECO:0000313" key="4">
    <source>
        <dbReference type="EMBL" id="KAH7329479.1"/>
    </source>
</evidence>
<keyword evidence="1" id="KW-0808">Transferase</keyword>
<keyword evidence="1" id="KW-0696">RNA-directed RNA polymerase</keyword>